<dbReference type="InterPro" id="IPR050866">
    <property type="entry name" value="CNG_cation_channel"/>
</dbReference>
<dbReference type="Gene3D" id="1.10.287.70">
    <property type="match status" value="1"/>
</dbReference>
<proteinExistence type="predicted"/>
<keyword evidence="6" id="KW-0472">Membrane</keyword>
<dbReference type="GO" id="GO:0005886">
    <property type="term" value="C:plasma membrane"/>
    <property type="evidence" value="ECO:0007669"/>
    <property type="project" value="TreeGrafter"/>
</dbReference>
<dbReference type="PANTHER" id="PTHR45638">
    <property type="entry name" value="CYCLIC NUCLEOTIDE-GATED CATION CHANNEL SUBUNIT A"/>
    <property type="match status" value="1"/>
</dbReference>
<dbReference type="PANTHER" id="PTHR45638:SF16">
    <property type="entry name" value="CYCLIC NUCLEOTIDE-GATED CATION CHANNEL BETA-1"/>
    <property type="match status" value="1"/>
</dbReference>
<accession>A0A8C3MNL4</accession>
<reference evidence="9" key="2">
    <citation type="submission" date="2025-08" db="UniProtKB">
        <authorList>
            <consortium name="Ensembl"/>
        </authorList>
    </citation>
    <scope>IDENTIFICATION</scope>
</reference>
<dbReference type="GO" id="GO:0005222">
    <property type="term" value="F:intracellularly cAMP-activated cation channel activity"/>
    <property type="evidence" value="ECO:0007669"/>
    <property type="project" value="TreeGrafter"/>
</dbReference>
<dbReference type="GO" id="GO:0001895">
    <property type="term" value="P:retina homeostasis"/>
    <property type="evidence" value="ECO:0007669"/>
    <property type="project" value="TreeGrafter"/>
</dbReference>
<sequence length="552" mass="63085">MQCPLVSPSLPERIGSASSLSSAIINTRLQELVRLFKERTEKVKEKLIDSDVTSDDESPVACESRWGWECFPGGSPYMLCFLGGSCFINSLKTLRKTAVRRFFLPFEITVWPLPAPSKPAPAAAAVPAPGGQLEGDKPLGDDHYCEMLCCTFKRRPWLERLKSYQFPSSIDPLTNLMYVLWLFFVVMAWNWNCWLIPVRWAFPYQTPANIHYWLLVDYLCDLIYLLDILIFQTRLQFVQGGDIIVSAPHRGVSLCALQMDVLCLLPLDFFYFKVGVNPLLRFPRCLKTSSPFLLSPGFFYRVIRTTAYLLYSLHVNSCLYYWASAYEGLGSTTWVYDGEGNSYIRCYYWAVKTLITIGGLPDPKTLFEIVFQLLNYFTGVFAFSVMIGQMRDVVGAATAGQTYYRSCMDSTIKYMNFYRIPRAVQNRVKTWYEYTWHSQGMLDESELLVQLPDKMRLDIAIDVNYNIVSKVALFQGCDRQMIFDMLKRLRSVVYLPNDYVCKKVRGCLGVTARLCRAQGGPGLAHHPAEPPHREGIWSKNTLSGSWPCAKQL</sequence>
<dbReference type="Ensembl" id="ENSCPVT00000009237.2">
    <property type="protein sequence ID" value="ENSCPVP00000008867.2"/>
    <property type="gene ID" value="ENSCPVG00000006431.2"/>
</dbReference>
<dbReference type="Gene3D" id="2.60.120.10">
    <property type="entry name" value="Jelly Rolls"/>
    <property type="match status" value="1"/>
</dbReference>
<reference evidence="9" key="3">
    <citation type="submission" date="2025-09" db="UniProtKB">
        <authorList>
            <consortium name="Ensembl"/>
        </authorList>
    </citation>
    <scope>IDENTIFICATION</scope>
</reference>
<dbReference type="GO" id="GO:0044877">
    <property type="term" value="F:protein-containing complex binding"/>
    <property type="evidence" value="ECO:0007669"/>
    <property type="project" value="TreeGrafter"/>
</dbReference>
<dbReference type="GO" id="GO:0001750">
    <property type="term" value="C:photoreceptor outer segment"/>
    <property type="evidence" value="ECO:0007669"/>
    <property type="project" value="TreeGrafter"/>
</dbReference>
<dbReference type="FunFam" id="1.10.287.630:FF:000001">
    <property type="entry name" value="Cyclic nucleotide-gated channel alpha 3"/>
    <property type="match status" value="1"/>
</dbReference>
<dbReference type="InterPro" id="IPR018490">
    <property type="entry name" value="cNMP-bd_dom_sf"/>
</dbReference>
<evidence type="ECO:0000313" key="10">
    <source>
        <dbReference type="Proteomes" id="UP000694382"/>
    </source>
</evidence>
<dbReference type="GO" id="GO:0005223">
    <property type="term" value="F:intracellularly cGMP-activated cation channel activity"/>
    <property type="evidence" value="ECO:0007669"/>
    <property type="project" value="TreeGrafter"/>
</dbReference>
<protein>
    <submittedName>
        <fullName evidence="9">Uncharacterized protein</fullName>
    </submittedName>
</protein>
<dbReference type="SUPFAM" id="SSF81324">
    <property type="entry name" value="Voltage-gated potassium channels"/>
    <property type="match status" value="1"/>
</dbReference>
<dbReference type="InterPro" id="IPR014710">
    <property type="entry name" value="RmlC-like_jellyroll"/>
</dbReference>
<evidence type="ECO:0000256" key="2">
    <source>
        <dbReference type="ARBA" id="ARBA00022448"/>
    </source>
</evidence>
<evidence type="ECO:0000256" key="1">
    <source>
        <dbReference type="ARBA" id="ARBA00004141"/>
    </source>
</evidence>
<dbReference type="SUPFAM" id="SSF51206">
    <property type="entry name" value="cAMP-binding domain-like"/>
    <property type="match status" value="1"/>
</dbReference>
<evidence type="ECO:0000256" key="5">
    <source>
        <dbReference type="ARBA" id="ARBA00023065"/>
    </source>
</evidence>
<organism evidence="9 10">
    <name type="scientific">Geospiza parvula</name>
    <name type="common">Small tree-finch</name>
    <name type="synonym">Camarhynchus parvulus</name>
    <dbReference type="NCBI Taxonomy" id="87175"/>
    <lineage>
        <taxon>Eukaryota</taxon>
        <taxon>Metazoa</taxon>
        <taxon>Chordata</taxon>
        <taxon>Craniata</taxon>
        <taxon>Vertebrata</taxon>
        <taxon>Euteleostomi</taxon>
        <taxon>Archelosauria</taxon>
        <taxon>Archosauria</taxon>
        <taxon>Dinosauria</taxon>
        <taxon>Saurischia</taxon>
        <taxon>Theropoda</taxon>
        <taxon>Coelurosauria</taxon>
        <taxon>Aves</taxon>
        <taxon>Neognathae</taxon>
        <taxon>Neoaves</taxon>
        <taxon>Telluraves</taxon>
        <taxon>Australaves</taxon>
        <taxon>Passeriformes</taxon>
        <taxon>Thraupidae</taxon>
        <taxon>Camarhynchus</taxon>
    </lineage>
</organism>
<keyword evidence="8" id="KW-0407">Ion channel</keyword>
<keyword evidence="10" id="KW-1185">Reference proteome</keyword>
<evidence type="ECO:0000256" key="7">
    <source>
        <dbReference type="ARBA" id="ARBA00023286"/>
    </source>
</evidence>
<keyword evidence="7" id="KW-1071">Ligand-gated ion channel</keyword>
<keyword evidence="3" id="KW-0812">Transmembrane</keyword>
<name>A0A8C3MNL4_GEOPR</name>
<evidence type="ECO:0000256" key="8">
    <source>
        <dbReference type="ARBA" id="ARBA00023303"/>
    </source>
</evidence>
<keyword evidence="5" id="KW-0406">Ion transport</keyword>
<comment type="subcellular location">
    <subcellularLocation>
        <location evidence="1">Membrane</location>
        <topology evidence="1">Multi-pass membrane protein</topology>
    </subcellularLocation>
</comment>
<dbReference type="GO" id="GO:0030553">
    <property type="term" value="F:cGMP binding"/>
    <property type="evidence" value="ECO:0007669"/>
    <property type="project" value="TreeGrafter"/>
</dbReference>
<keyword evidence="4" id="KW-1133">Transmembrane helix</keyword>
<dbReference type="FunFam" id="1.10.287.70:FF:000072">
    <property type="entry name" value="Cyclic nucleotide gated channel beta 3"/>
    <property type="match status" value="1"/>
</dbReference>
<evidence type="ECO:0000256" key="6">
    <source>
        <dbReference type="ARBA" id="ARBA00023136"/>
    </source>
</evidence>
<dbReference type="AlphaFoldDB" id="A0A8C3MNL4"/>
<dbReference type="Proteomes" id="UP000694382">
    <property type="component" value="Chromosome 11"/>
</dbReference>
<reference evidence="9" key="1">
    <citation type="submission" date="2020-02" db="EMBL/GenBank/DDBJ databases">
        <authorList>
            <person name="Enbody D E."/>
            <person name="Pettersson E M."/>
        </authorList>
    </citation>
    <scope>NUCLEOTIDE SEQUENCE [LARGE SCALE GENOMIC DNA]</scope>
</reference>
<keyword evidence="2" id="KW-0813">Transport</keyword>
<dbReference type="Gene3D" id="1.10.287.630">
    <property type="entry name" value="Helix hairpin bin"/>
    <property type="match status" value="1"/>
</dbReference>
<evidence type="ECO:0000256" key="4">
    <source>
        <dbReference type="ARBA" id="ARBA00022989"/>
    </source>
</evidence>
<dbReference type="GO" id="GO:0017071">
    <property type="term" value="C:intracellular cyclic nucleotide activated cation channel complex"/>
    <property type="evidence" value="ECO:0007669"/>
    <property type="project" value="TreeGrafter"/>
</dbReference>
<accession>A0A8U8BFN7</accession>
<evidence type="ECO:0000256" key="3">
    <source>
        <dbReference type="ARBA" id="ARBA00022692"/>
    </source>
</evidence>
<evidence type="ECO:0000313" key="9">
    <source>
        <dbReference type="Ensembl" id="ENSCPVP00000008867.2"/>
    </source>
</evidence>